<feature type="compositionally biased region" description="Basic residues" evidence="1">
    <location>
        <begin position="9"/>
        <end position="22"/>
    </location>
</feature>
<gene>
    <name evidence="2" type="ORF">AVDCRST_MAG42-3023</name>
</gene>
<feature type="region of interest" description="Disordered" evidence="1">
    <location>
        <begin position="1"/>
        <end position="22"/>
    </location>
</feature>
<evidence type="ECO:0000313" key="2">
    <source>
        <dbReference type="EMBL" id="CAA9266698.1"/>
    </source>
</evidence>
<dbReference type="AlphaFoldDB" id="A0A6J4J1N3"/>
<dbReference type="EMBL" id="CADCTA010000108">
    <property type="protein sequence ID" value="CAA9266698.1"/>
    <property type="molecule type" value="Genomic_DNA"/>
</dbReference>
<reference evidence="2" key="1">
    <citation type="submission" date="2020-02" db="EMBL/GenBank/DDBJ databases">
        <authorList>
            <person name="Meier V. D."/>
        </authorList>
    </citation>
    <scope>NUCLEOTIDE SEQUENCE</scope>
    <source>
        <strain evidence="2">AVDCRST_MAG42</strain>
    </source>
</reference>
<evidence type="ECO:0000256" key="1">
    <source>
        <dbReference type="SAM" id="MobiDB-lite"/>
    </source>
</evidence>
<feature type="non-terminal residue" evidence="2">
    <location>
        <position position="40"/>
    </location>
</feature>
<proteinExistence type="predicted"/>
<accession>A0A6J4J1N3</accession>
<feature type="non-terminal residue" evidence="2">
    <location>
        <position position="1"/>
    </location>
</feature>
<protein>
    <submittedName>
        <fullName evidence="2">Uncharacterized protein</fullName>
    </submittedName>
</protein>
<name>A0A6J4J1N3_9BACT</name>
<organism evidence="2">
    <name type="scientific">uncultured Chthoniobacterales bacterium</name>
    <dbReference type="NCBI Taxonomy" id="1836801"/>
    <lineage>
        <taxon>Bacteria</taxon>
        <taxon>Pseudomonadati</taxon>
        <taxon>Verrucomicrobiota</taxon>
        <taxon>Spartobacteria</taxon>
        <taxon>Chthoniobacterales</taxon>
        <taxon>environmental samples</taxon>
    </lineage>
</organism>
<sequence>AKAAEYRRTPKRKRLAGSGRSRQRLGVRRYSAAFLYRDGL</sequence>